<dbReference type="Gene3D" id="1.20.1090.10">
    <property type="entry name" value="Dehydroquinate synthase-like - alpha domain"/>
    <property type="match status" value="1"/>
</dbReference>
<dbReference type="RefSeq" id="WP_237344021.1">
    <property type="nucleotide sequence ID" value="NZ_JABWGX010000002.1"/>
</dbReference>
<sequence length="386" mass="37917">MAGFVFNTPARIVCAAGAAGQAGTYFRAAGVSRVLVVTDAGVARAGGLAIVLDALRAAGVAHRVFQDVPSGPDAQAATAAAAAAVEMQAEGVLGLGGGSALDVAKLAALLATGGDALSEIYGTGLAKGPRLPLVLVPTLAGSGAEVTPMALLVAGGEKKAVVASCLIADVALLDVDLTLTAPPAETAAAGAGAIAMAVEAFTSSHANANPLSLALAEGALGLLAWALPLAVREGADRRARHALLTASLMAGEACANAAVGAAHALAYPVCARHGVPAGLASALMLPHVVRFNLPVAGHAYSGLLTRLFPEAPAAGDSAARVAAFAARLGALLSVIGLPQTLKAAGVPQADLAGLVTAAQRQTRLLANNPRPLLAQDIAALYKAAWG</sequence>
<evidence type="ECO:0000256" key="1">
    <source>
        <dbReference type="ARBA" id="ARBA00007358"/>
    </source>
</evidence>
<dbReference type="Pfam" id="PF00465">
    <property type="entry name" value="Fe-ADH"/>
    <property type="match status" value="1"/>
</dbReference>
<dbReference type="Pfam" id="PF25137">
    <property type="entry name" value="ADH_Fe_C"/>
    <property type="match status" value="1"/>
</dbReference>
<dbReference type="InterPro" id="IPR056798">
    <property type="entry name" value="ADH_Fe_C"/>
</dbReference>
<dbReference type="InterPro" id="IPR001670">
    <property type="entry name" value="ADH_Fe/GldA"/>
</dbReference>
<dbReference type="PANTHER" id="PTHR11496">
    <property type="entry name" value="ALCOHOL DEHYDROGENASE"/>
    <property type="match status" value="1"/>
</dbReference>
<feature type="domain" description="Fe-containing alcohol dehydrogenase-like C-terminal" evidence="4">
    <location>
        <begin position="186"/>
        <end position="385"/>
    </location>
</feature>
<dbReference type="EMBL" id="JAUSVY010000004">
    <property type="protein sequence ID" value="MDQ0505520.1"/>
    <property type="molecule type" value="Genomic_DNA"/>
</dbReference>
<evidence type="ECO:0000259" key="3">
    <source>
        <dbReference type="Pfam" id="PF00465"/>
    </source>
</evidence>
<comment type="similarity">
    <text evidence="1">Belongs to the iron-containing alcohol dehydrogenase family.</text>
</comment>
<reference evidence="5 6" key="1">
    <citation type="submission" date="2023-07" db="EMBL/GenBank/DDBJ databases">
        <title>Genomic Encyclopedia of Type Strains, Phase IV (KMG-IV): sequencing the most valuable type-strain genomes for metagenomic binning, comparative biology and taxonomic classification.</title>
        <authorList>
            <person name="Goeker M."/>
        </authorList>
    </citation>
    <scope>NUCLEOTIDE SEQUENCE [LARGE SCALE GENOMIC DNA]</scope>
    <source>
        <strain evidence="5 6">DSM 3770</strain>
    </source>
</reference>
<comment type="caution">
    <text evidence="5">The sequence shown here is derived from an EMBL/GenBank/DDBJ whole genome shotgun (WGS) entry which is preliminary data.</text>
</comment>
<dbReference type="Gene3D" id="3.40.50.1970">
    <property type="match status" value="1"/>
</dbReference>
<dbReference type="SUPFAM" id="SSF56796">
    <property type="entry name" value="Dehydroquinate synthase-like"/>
    <property type="match status" value="1"/>
</dbReference>
<keyword evidence="2" id="KW-0560">Oxidoreductase</keyword>
<name>A0ABU0LEG0_XANAG</name>
<feature type="domain" description="Alcohol dehydrogenase iron-type/glycerol dehydrogenase GldA" evidence="3">
    <location>
        <begin position="9"/>
        <end position="174"/>
    </location>
</feature>
<keyword evidence="6" id="KW-1185">Reference proteome</keyword>
<gene>
    <name evidence="5" type="ORF">QOZ94_002316</name>
</gene>
<evidence type="ECO:0000313" key="5">
    <source>
        <dbReference type="EMBL" id="MDQ0505520.1"/>
    </source>
</evidence>
<evidence type="ECO:0000256" key="2">
    <source>
        <dbReference type="ARBA" id="ARBA00023002"/>
    </source>
</evidence>
<proteinExistence type="inferred from homology"/>
<accession>A0ABU0LEG0</accession>
<dbReference type="Proteomes" id="UP001241747">
    <property type="component" value="Unassembled WGS sequence"/>
</dbReference>
<evidence type="ECO:0000313" key="6">
    <source>
        <dbReference type="Proteomes" id="UP001241747"/>
    </source>
</evidence>
<dbReference type="InterPro" id="IPR039697">
    <property type="entry name" value="Alcohol_dehydrogenase_Fe"/>
</dbReference>
<evidence type="ECO:0000259" key="4">
    <source>
        <dbReference type="Pfam" id="PF25137"/>
    </source>
</evidence>
<protein>
    <submittedName>
        <fullName evidence="5">Alcohol dehydrogenase class IV</fullName>
    </submittedName>
</protein>
<dbReference type="PANTHER" id="PTHR11496:SF102">
    <property type="entry name" value="ALCOHOL DEHYDROGENASE 4"/>
    <property type="match status" value="1"/>
</dbReference>
<organism evidence="5 6">
    <name type="scientific">Xanthobacter agilis</name>
    <dbReference type="NCBI Taxonomy" id="47492"/>
    <lineage>
        <taxon>Bacteria</taxon>
        <taxon>Pseudomonadati</taxon>
        <taxon>Pseudomonadota</taxon>
        <taxon>Alphaproteobacteria</taxon>
        <taxon>Hyphomicrobiales</taxon>
        <taxon>Xanthobacteraceae</taxon>
        <taxon>Xanthobacter</taxon>
    </lineage>
</organism>